<evidence type="ECO:0000313" key="2">
    <source>
        <dbReference type="Proteomes" id="UP000481153"/>
    </source>
</evidence>
<accession>A0A6G0X3W1</accession>
<keyword evidence="2" id="KW-1185">Reference proteome</keyword>
<dbReference type="EMBL" id="VJMJ01000109">
    <property type="protein sequence ID" value="KAF0734628.1"/>
    <property type="molecule type" value="Genomic_DNA"/>
</dbReference>
<proteinExistence type="predicted"/>
<sequence length="73" mass="8274">MRSDACRTLAFCVDRSLAQDDIGTPLLGRRPVGTVVEPVVVEHDDGRLWTQLVVAILFLGHRIFERVFENPLR</sequence>
<comment type="caution">
    <text evidence="1">The sequence shown here is derived from an EMBL/GenBank/DDBJ whole genome shotgun (WGS) entry which is preliminary data.</text>
</comment>
<name>A0A6G0X3W1_9STRA</name>
<organism evidence="1 2">
    <name type="scientific">Aphanomyces euteiches</name>
    <dbReference type="NCBI Taxonomy" id="100861"/>
    <lineage>
        <taxon>Eukaryota</taxon>
        <taxon>Sar</taxon>
        <taxon>Stramenopiles</taxon>
        <taxon>Oomycota</taxon>
        <taxon>Saprolegniomycetes</taxon>
        <taxon>Saprolegniales</taxon>
        <taxon>Verrucalvaceae</taxon>
        <taxon>Aphanomyces</taxon>
    </lineage>
</organism>
<reference evidence="1 2" key="1">
    <citation type="submission" date="2019-07" db="EMBL/GenBank/DDBJ databases">
        <title>Genomics analysis of Aphanomyces spp. identifies a new class of oomycete effector associated with host adaptation.</title>
        <authorList>
            <person name="Gaulin E."/>
        </authorList>
    </citation>
    <scope>NUCLEOTIDE SEQUENCE [LARGE SCALE GENOMIC DNA]</scope>
    <source>
        <strain evidence="1 2">ATCC 201684</strain>
    </source>
</reference>
<dbReference type="AlphaFoldDB" id="A0A6G0X3W1"/>
<gene>
    <name evidence="1" type="ORF">Ae201684_008706</name>
</gene>
<protein>
    <submittedName>
        <fullName evidence="1">Uncharacterized protein</fullName>
    </submittedName>
</protein>
<evidence type="ECO:0000313" key="1">
    <source>
        <dbReference type="EMBL" id="KAF0734628.1"/>
    </source>
</evidence>
<dbReference type="Proteomes" id="UP000481153">
    <property type="component" value="Unassembled WGS sequence"/>
</dbReference>